<dbReference type="GO" id="GO:0005783">
    <property type="term" value="C:endoplasmic reticulum"/>
    <property type="evidence" value="ECO:0007669"/>
    <property type="project" value="TreeGrafter"/>
</dbReference>
<keyword evidence="5 7" id="KW-0472">Membrane</keyword>
<dbReference type="InterPro" id="IPR001594">
    <property type="entry name" value="Palmitoyltrfase_DHHC"/>
</dbReference>
<feature type="domain" description="Palmitoyltransferase DHHC" evidence="8">
    <location>
        <begin position="5"/>
        <end position="104"/>
    </location>
</feature>
<dbReference type="GO" id="GO:0006612">
    <property type="term" value="P:protein targeting to membrane"/>
    <property type="evidence" value="ECO:0007669"/>
    <property type="project" value="TreeGrafter"/>
</dbReference>
<protein>
    <recommendedName>
        <fullName evidence="7">Palmitoyltransferase</fullName>
        <ecNumber evidence="7">2.3.1.225</ecNumber>
    </recommendedName>
</protein>
<evidence type="ECO:0000256" key="5">
    <source>
        <dbReference type="ARBA" id="ARBA00023136"/>
    </source>
</evidence>
<dbReference type="EMBL" id="JABSTR010000008">
    <property type="protein sequence ID" value="KAH9378216.1"/>
    <property type="molecule type" value="Genomic_DNA"/>
</dbReference>
<reference evidence="9 10" key="1">
    <citation type="journal article" date="2020" name="Cell">
        <title>Large-Scale Comparative Analyses of Tick Genomes Elucidate Their Genetic Diversity and Vector Capacities.</title>
        <authorList>
            <consortium name="Tick Genome and Microbiome Consortium (TIGMIC)"/>
            <person name="Jia N."/>
            <person name="Wang J."/>
            <person name="Shi W."/>
            <person name="Du L."/>
            <person name="Sun Y."/>
            <person name="Zhan W."/>
            <person name="Jiang J.F."/>
            <person name="Wang Q."/>
            <person name="Zhang B."/>
            <person name="Ji P."/>
            <person name="Bell-Sakyi L."/>
            <person name="Cui X.M."/>
            <person name="Yuan T.T."/>
            <person name="Jiang B.G."/>
            <person name="Yang W.F."/>
            <person name="Lam T.T."/>
            <person name="Chang Q.C."/>
            <person name="Ding S.J."/>
            <person name="Wang X.J."/>
            <person name="Zhu J.G."/>
            <person name="Ruan X.D."/>
            <person name="Zhao L."/>
            <person name="Wei J.T."/>
            <person name="Ye R.Z."/>
            <person name="Que T.C."/>
            <person name="Du C.H."/>
            <person name="Zhou Y.H."/>
            <person name="Cheng J.X."/>
            <person name="Dai P.F."/>
            <person name="Guo W.B."/>
            <person name="Han X.H."/>
            <person name="Huang E.J."/>
            <person name="Li L.F."/>
            <person name="Wei W."/>
            <person name="Gao Y.C."/>
            <person name="Liu J.Z."/>
            <person name="Shao H.Z."/>
            <person name="Wang X."/>
            <person name="Wang C.C."/>
            <person name="Yang T.C."/>
            <person name="Huo Q.B."/>
            <person name="Li W."/>
            <person name="Chen H.Y."/>
            <person name="Chen S.E."/>
            <person name="Zhou L.G."/>
            <person name="Ni X.B."/>
            <person name="Tian J.H."/>
            <person name="Sheng Y."/>
            <person name="Liu T."/>
            <person name="Pan Y.S."/>
            <person name="Xia L.Y."/>
            <person name="Li J."/>
            <person name="Zhao F."/>
            <person name="Cao W.C."/>
        </authorList>
    </citation>
    <scope>NUCLEOTIDE SEQUENCE [LARGE SCALE GENOMIC DNA]</scope>
    <source>
        <strain evidence="9">HaeL-2018</strain>
    </source>
</reference>
<dbReference type="PROSITE" id="PS50216">
    <property type="entry name" value="DHHC"/>
    <property type="match status" value="1"/>
</dbReference>
<dbReference type="GO" id="GO:0016188">
    <property type="term" value="P:synaptic vesicle maturation"/>
    <property type="evidence" value="ECO:0007669"/>
    <property type="project" value="TreeGrafter"/>
</dbReference>
<keyword evidence="3 7" id="KW-0812">Transmembrane</keyword>
<comment type="domain">
    <text evidence="7">The DHHC domain is required for palmitoyltransferase activity.</text>
</comment>
<dbReference type="GO" id="GO:0019706">
    <property type="term" value="F:protein-cysteine S-palmitoyltransferase activity"/>
    <property type="evidence" value="ECO:0007669"/>
    <property type="project" value="UniProtKB-EC"/>
</dbReference>
<evidence type="ECO:0000256" key="7">
    <source>
        <dbReference type="RuleBase" id="RU079119"/>
    </source>
</evidence>
<evidence type="ECO:0000256" key="4">
    <source>
        <dbReference type="ARBA" id="ARBA00022989"/>
    </source>
</evidence>
<comment type="similarity">
    <text evidence="7">Belongs to the DHHC palmitoyltransferase family.</text>
</comment>
<dbReference type="InterPro" id="IPR039859">
    <property type="entry name" value="PFA4/ZDH16/20/ERF2-like"/>
</dbReference>
<name>A0A9J6GU11_HAELO</name>
<keyword evidence="2 7" id="KW-0808">Transferase</keyword>
<keyword evidence="4 7" id="KW-1133">Transmembrane helix</keyword>
<sequence length="262" mass="28765">MVFSDRCVTKMDHHCPWFNNCVSFSTYKFFLLTLFYLALLGAYVASSVSIYMWHLHPRLSLTRWSLHLRFLGIVGALSCLTFGCFFYLHLWFVARNRTSLEAMRPPVFLEKGDSFDLGTRRNFLEVFGADKALWAFPVSTSLGDGSLFPTRLHPNRDSLLGIATALPHPRPTGSIAMTTIPEVAVHAVSAASLDKGNLAPVTGTRGGGSASSTVLKMPAGATPKQCPVHDRLPASVHHNALPQAKLAYIPTRSHTVKLAAEL</sequence>
<dbReference type="AlphaFoldDB" id="A0A9J6GU11"/>
<keyword evidence="6 7" id="KW-0012">Acyltransferase</keyword>
<comment type="subcellular location">
    <subcellularLocation>
        <location evidence="1">Membrane</location>
        <topology evidence="1">Multi-pass membrane protein</topology>
    </subcellularLocation>
</comment>
<dbReference type="PANTHER" id="PTHR22883">
    <property type="entry name" value="ZINC FINGER DHHC DOMAIN CONTAINING PROTEIN"/>
    <property type="match status" value="1"/>
</dbReference>
<evidence type="ECO:0000256" key="2">
    <source>
        <dbReference type="ARBA" id="ARBA00022679"/>
    </source>
</evidence>
<dbReference type="GO" id="GO:0005794">
    <property type="term" value="C:Golgi apparatus"/>
    <property type="evidence" value="ECO:0007669"/>
    <property type="project" value="TreeGrafter"/>
</dbReference>
<feature type="transmembrane region" description="Helical" evidence="7">
    <location>
        <begin position="73"/>
        <end position="94"/>
    </location>
</feature>
<evidence type="ECO:0000313" key="10">
    <source>
        <dbReference type="Proteomes" id="UP000821853"/>
    </source>
</evidence>
<dbReference type="EC" id="2.3.1.225" evidence="7"/>
<dbReference type="OrthoDB" id="9909019at2759"/>
<feature type="transmembrane region" description="Helical" evidence="7">
    <location>
        <begin position="29"/>
        <end position="53"/>
    </location>
</feature>
<proteinExistence type="inferred from homology"/>
<dbReference type="GO" id="GO:0016020">
    <property type="term" value="C:membrane"/>
    <property type="evidence" value="ECO:0007669"/>
    <property type="project" value="UniProtKB-SubCell"/>
</dbReference>
<comment type="caution">
    <text evidence="9">The sequence shown here is derived from an EMBL/GenBank/DDBJ whole genome shotgun (WGS) entry which is preliminary data.</text>
</comment>
<dbReference type="VEuPathDB" id="VectorBase:HLOH_049514"/>
<evidence type="ECO:0000259" key="8">
    <source>
        <dbReference type="Pfam" id="PF01529"/>
    </source>
</evidence>
<evidence type="ECO:0000256" key="3">
    <source>
        <dbReference type="ARBA" id="ARBA00022692"/>
    </source>
</evidence>
<evidence type="ECO:0000256" key="6">
    <source>
        <dbReference type="ARBA" id="ARBA00023315"/>
    </source>
</evidence>
<evidence type="ECO:0000313" key="9">
    <source>
        <dbReference type="EMBL" id="KAH9378216.1"/>
    </source>
</evidence>
<comment type="catalytic activity">
    <reaction evidence="7">
        <text>L-cysteinyl-[protein] + hexadecanoyl-CoA = S-hexadecanoyl-L-cysteinyl-[protein] + CoA</text>
        <dbReference type="Rhea" id="RHEA:36683"/>
        <dbReference type="Rhea" id="RHEA-COMP:10131"/>
        <dbReference type="Rhea" id="RHEA-COMP:11032"/>
        <dbReference type="ChEBI" id="CHEBI:29950"/>
        <dbReference type="ChEBI" id="CHEBI:57287"/>
        <dbReference type="ChEBI" id="CHEBI:57379"/>
        <dbReference type="ChEBI" id="CHEBI:74151"/>
        <dbReference type="EC" id="2.3.1.225"/>
    </reaction>
</comment>
<dbReference type="PANTHER" id="PTHR22883:SF147">
    <property type="entry name" value="PALMITOYLTRANSFERASE"/>
    <property type="match status" value="1"/>
</dbReference>
<organism evidence="9 10">
    <name type="scientific">Haemaphysalis longicornis</name>
    <name type="common">Bush tick</name>
    <dbReference type="NCBI Taxonomy" id="44386"/>
    <lineage>
        <taxon>Eukaryota</taxon>
        <taxon>Metazoa</taxon>
        <taxon>Ecdysozoa</taxon>
        <taxon>Arthropoda</taxon>
        <taxon>Chelicerata</taxon>
        <taxon>Arachnida</taxon>
        <taxon>Acari</taxon>
        <taxon>Parasitiformes</taxon>
        <taxon>Ixodida</taxon>
        <taxon>Ixodoidea</taxon>
        <taxon>Ixodidae</taxon>
        <taxon>Haemaphysalinae</taxon>
        <taxon>Haemaphysalis</taxon>
    </lineage>
</organism>
<keyword evidence="10" id="KW-1185">Reference proteome</keyword>
<evidence type="ECO:0000256" key="1">
    <source>
        <dbReference type="ARBA" id="ARBA00004141"/>
    </source>
</evidence>
<accession>A0A9J6GU11</accession>
<dbReference type="Pfam" id="PF01529">
    <property type="entry name" value="DHHC"/>
    <property type="match status" value="1"/>
</dbReference>
<gene>
    <name evidence="9" type="ORF">HPB48_018520</name>
</gene>
<dbReference type="Proteomes" id="UP000821853">
    <property type="component" value="Unassembled WGS sequence"/>
</dbReference>